<dbReference type="GO" id="GO:0006109">
    <property type="term" value="P:regulation of carbohydrate metabolic process"/>
    <property type="evidence" value="ECO:0007669"/>
    <property type="project" value="UniProtKB-UniRule"/>
</dbReference>
<proteinExistence type="inferred from homology"/>
<dbReference type="HAMAP" id="MF_01249">
    <property type="entry name" value="HPr_kinase"/>
    <property type="match status" value="1"/>
</dbReference>
<accession>R4K884</accession>
<evidence type="ECO:0000256" key="9">
    <source>
        <dbReference type="ARBA" id="ARBA00022840"/>
    </source>
</evidence>
<evidence type="ECO:0000313" key="17">
    <source>
        <dbReference type="EMBL" id="AGK96734.1"/>
    </source>
</evidence>
<dbReference type="GO" id="GO:0004674">
    <property type="term" value="F:protein serine/threonine kinase activity"/>
    <property type="evidence" value="ECO:0007669"/>
    <property type="project" value="UniProtKB-KW"/>
</dbReference>
<feature type="region of interest" description="Important for the catalytic mechanism of both phosphorylation and dephosphorylation" evidence="14">
    <location>
        <begin position="206"/>
        <end position="215"/>
    </location>
</feature>
<dbReference type="KEGG" id="cpas:Clopa_1832"/>
<comment type="miscellaneous">
    <text evidence="14">Both phosphorylation and phosphorolysis are carried out by the same active site and suggest a common mechanism for both reactions.</text>
</comment>
<dbReference type="EC" id="2.7.11.-" evidence="14"/>
<dbReference type="CDD" id="cd01918">
    <property type="entry name" value="HprK_C"/>
    <property type="match status" value="1"/>
</dbReference>
<dbReference type="Pfam" id="PF02603">
    <property type="entry name" value="Hpr_kinase_N"/>
    <property type="match status" value="1"/>
</dbReference>
<organism evidence="17 18">
    <name type="scientific">Clostridium pasteurianum BC1</name>
    <dbReference type="NCBI Taxonomy" id="86416"/>
    <lineage>
        <taxon>Bacteria</taxon>
        <taxon>Bacillati</taxon>
        <taxon>Bacillota</taxon>
        <taxon>Clostridia</taxon>
        <taxon>Eubacteriales</taxon>
        <taxon>Clostridiaceae</taxon>
        <taxon>Clostridium</taxon>
    </lineage>
</organism>
<keyword evidence="6 14" id="KW-0479">Metal-binding</keyword>
<evidence type="ECO:0000256" key="11">
    <source>
        <dbReference type="ARBA" id="ARBA00023268"/>
    </source>
</evidence>
<dbReference type="AlphaFoldDB" id="R4K884"/>
<dbReference type="InterPro" id="IPR003755">
    <property type="entry name" value="HPr(Ser)_kin/Pase"/>
</dbReference>
<feature type="active site" evidence="14">
    <location>
        <position position="144"/>
    </location>
</feature>
<evidence type="ECO:0000256" key="12">
    <source>
        <dbReference type="ARBA" id="ARBA00023277"/>
    </source>
</evidence>
<dbReference type="FunFam" id="3.40.50.300:FF:000174">
    <property type="entry name" value="HPr kinase/phosphorylase"/>
    <property type="match status" value="1"/>
</dbReference>
<dbReference type="STRING" id="86416.Clopa_1832"/>
<dbReference type="PANTHER" id="PTHR30305:SF1">
    <property type="entry name" value="HPR KINASE_PHOSPHORYLASE"/>
    <property type="match status" value="1"/>
</dbReference>
<keyword evidence="4 14" id="KW-0723">Serine/threonine-protein kinase</keyword>
<evidence type="ECO:0000256" key="4">
    <source>
        <dbReference type="ARBA" id="ARBA00022527"/>
    </source>
</evidence>
<comment type="function">
    <text evidence="14">Catalyzes the ATP- as well as the pyrophosphate-dependent phosphorylation of a specific serine residue in HPr, a phosphocarrier protein of the phosphoenolpyruvate-dependent sugar phosphotransferase system (PTS). HprK/P also catalyzes the pyrophosphate-producing, inorganic phosphate-dependent dephosphorylation (phosphorolysis) of seryl-phosphorylated HPr (P-Ser-HPr). The two antagonistic activities of HprK/P are regulated by several intracellular metabolites, which change their concentration in response to the absence or presence of rapidly metabolisable carbon sources (glucose, fructose, etc.) in the growth medium. Therefore, by controlling the phosphorylation state of HPr, HPrK/P is a sensor enzyme that plays a major role in the regulation of carbon metabolism and sugar transport: it mediates carbon catabolite repression (CCR), and regulates PTS-catalyzed carbohydrate uptake and inducer exclusion.</text>
</comment>
<evidence type="ECO:0000256" key="8">
    <source>
        <dbReference type="ARBA" id="ARBA00022777"/>
    </source>
</evidence>
<evidence type="ECO:0000256" key="13">
    <source>
        <dbReference type="ARBA" id="ARBA00047657"/>
    </source>
</evidence>
<dbReference type="Gene3D" id="3.40.1390.20">
    <property type="entry name" value="HprK N-terminal domain-like"/>
    <property type="match status" value="1"/>
</dbReference>
<feature type="active site" description="Proton acceptor; for phosphorylation activity. Proton donor; for dephosphorylation activity" evidence="14">
    <location>
        <position position="183"/>
    </location>
</feature>
<name>R4K884_CLOPA</name>
<feature type="region of interest" description="Important for the catalytic mechanism of dephosphorylation" evidence="14">
    <location>
        <begin position="269"/>
        <end position="274"/>
    </location>
</feature>
<keyword evidence="5 14" id="KW-0808">Transferase</keyword>
<keyword evidence="11 14" id="KW-0511">Multifunctional enzyme</keyword>
<feature type="active site" evidence="14">
    <location>
        <position position="165"/>
    </location>
</feature>
<dbReference type="PANTHER" id="PTHR30305">
    <property type="entry name" value="PROTEIN YJDM-RELATED"/>
    <property type="match status" value="1"/>
</dbReference>
<dbReference type="SUPFAM" id="SSF53795">
    <property type="entry name" value="PEP carboxykinase-like"/>
    <property type="match status" value="1"/>
</dbReference>
<comment type="cofactor">
    <cofactor evidence="2 14">
        <name>Mg(2+)</name>
        <dbReference type="ChEBI" id="CHEBI:18420"/>
    </cofactor>
</comment>
<evidence type="ECO:0000256" key="6">
    <source>
        <dbReference type="ARBA" id="ARBA00022723"/>
    </source>
</evidence>
<feature type="domain" description="HPr kinase/phosphorylase C-terminal" evidence="16">
    <location>
        <begin position="136"/>
        <end position="304"/>
    </location>
</feature>
<dbReference type="InterPro" id="IPR011104">
    <property type="entry name" value="Hpr_kin/Pase_C"/>
</dbReference>
<dbReference type="SUPFAM" id="SSF75138">
    <property type="entry name" value="HprK N-terminal domain-like"/>
    <property type="match status" value="1"/>
</dbReference>
<evidence type="ECO:0000256" key="5">
    <source>
        <dbReference type="ARBA" id="ARBA00022679"/>
    </source>
</evidence>
<dbReference type="GO" id="GO:0000155">
    <property type="term" value="F:phosphorelay sensor kinase activity"/>
    <property type="evidence" value="ECO:0007669"/>
    <property type="project" value="InterPro"/>
</dbReference>
<dbReference type="InterPro" id="IPR027417">
    <property type="entry name" value="P-loop_NTPase"/>
</dbReference>
<evidence type="ECO:0000256" key="1">
    <source>
        <dbReference type="ARBA" id="ARBA00001120"/>
    </source>
</evidence>
<feature type="binding site" evidence="14">
    <location>
        <position position="207"/>
    </location>
    <ligand>
        <name>Mg(2+)</name>
        <dbReference type="ChEBI" id="CHEBI:18420"/>
    </ligand>
</feature>
<reference evidence="17 18" key="1">
    <citation type="submission" date="2012-01" db="EMBL/GenBank/DDBJ databases">
        <title>Complete sequence of chromosome of Clostridium pasteurianum BC1.</title>
        <authorList>
            <consortium name="US DOE Joint Genome Institute"/>
            <person name="Lucas S."/>
            <person name="Han J."/>
            <person name="Lapidus A."/>
            <person name="Cheng J.-F."/>
            <person name="Goodwin L."/>
            <person name="Pitluck S."/>
            <person name="Peters L."/>
            <person name="Mikhailova N."/>
            <person name="Teshima H."/>
            <person name="Detter J.C."/>
            <person name="Han C."/>
            <person name="Tapia R."/>
            <person name="Land M."/>
            <person name="Hauser L."/>
            <person name="Kyrpides N."/>
            <person name="Ivanova N."/>
            <person name="Pagani I."/>
            <person name="Dunn J."/>
            <person name="Taghavi S."/>
            <person name="Francis A."/>
            <person name="van der Lelie D."/>
            <person name="Woyke T."/>
        </authorList>
    </citation>
    <scope>NUCLEOTIDE SEQUENCE [LARGE SCALE GENOMIC DNA]</scope>
    <source>
        <strain evidence="17 18">BC1</strain>
    </source>
</reference>
<evidence type="ECO:0000256" key="10">
    <source>
        <dbReference type="ARBA" id="ARBA00022842"/>
    </source>
</evidence>
<dbReference type="GO" id="GO:0000287">
    <property type="term" value="F:magnesium ion binding"/>
    <property type="evidence" value="ECO:0007669"/>
    <property type="project" value="UniProtKB-UniRule"/>
</dbReference>
<dbReference type="HOGENOM" id="CLU_052030_0_1_9"/>
<dbReference type="GO" id="GO:0004712">
    <property type="term" value="F:protein serine/threonine/tyrosine kinase activity"/>
    <property type="evidence" value="ECO:0007669"/>
    <property type="project" value="UniProtKB-UniRule"/>
</dbReference>
<comment type="catalytic activity">
    <reaction evidence="1 14">
        <text>[HPr protein]-L-serine + ATP = [HPr protein]-O-phospho-L-serine + ADP + H(+)</text>
        <dbReference type="Rhea" id="RHEA:46600"/>
        <dbReference type="Rhea" id="RHEA-COMP:11602"/>
        <dbReference type="Rhea" id="RHEA-COMP:11603"/>
        <dbReference type="ChEBI" id="CHEBI:15378"/>
        <dbReference type="ChEBI" id="CHEBI:29999"/>
        <dbReference type="ChEBI" id="CHEBI:30616"/>
        <dbReference type="ChEBI" id="CHEBI:83421"/>
        <dbReference type="ChEBI" id="CHEBI:456216"/>
    </reaction>
</comment>
<sequence length="311" mass="35091">MWERRDGTMPVKVKTLVEDLGLEVIISGPEEAEVCLSDINRPGLQFAGFYSYFANERIQIVGKTEWSFLDEMRSEIRKKRLKKFFQFETPCIIIARNLTPHEEFIEEATRRNAWLIRASSTTTRFISKVMNYLDDKLAPETRMHGVLVDVYGFGILITGESGIGKSETALELIKRGHRLIADDAVDIKAIEGVLHGKSPFITSGMLEVRGMGIIDVPALYGLSSVLETKTIDLVMYLEQWKEGKDYDRLGIDNECIEILNVPVRKMTLPIRPGRNLAVIIEAAAANYRYALSCKVSPVETINQRMDVGGDE</sequence>
<evidence type="ECO:0000313" key="18">
    <source>
        <dbReference type="Proteomes" id="UP000013523"/>
    </source>
</evidence>
<keyword evidence="18" id="KW-1185">Reference proteome</keyword>
<dbReference type="InterPro" id="IPR028979">
    <property type="entry name" value="Ser_kin/Pase_Hpr-like_N_sf"/>
</dbReference>
<dbReference type="InterPro" id="IPR011126">
    <property type="entry name" value="Hpr_kin/Pase_Hpr_N"/>
</dbReference>
<dbReference type="eggNOG" id="COG1493">
    <property type="taxonomic scope" value="Bacteria"/>
</dbReference>
<evidence type="ECO:0000259" key="15">
    <source>
        <dbReference type="Pfam" id="PF02603"/>
    </source>
</evidence>
<evidence type="ECO:0000259" key="16">
    <source>
        <dbReference type="Pfam" id="PF07475"/>
    </source>
</evidence>
<comment type="catalytic activity">
    <reaction evidence="13 14">
        <text>[HPr protein]-O-phospho-L-serine + phosphate + H(+) = [HPr protein]-L-serine + diphosphate</text>
        <dbReference type="Rhea" id="RHEA:46604"/>
        <dbReference type="Rhea" id="RHEA-COMP:11602"/>
        <dbReference type="Rhea" id="RHEA-COMP:11603"/>
        <dbReference type="ChEBI" id="CHEBI:15378"/>
        <dbReference type="ChEBI" id="CHEBI:29999"/>
        <dbReference type="ChEBI" id="CHEBI:33019"/>
        <dbReference type="ChEBI" id="CHEBI:43474"/>
        <dbReference type="ChEBI" id="CHEBI:83421"/>
    </reaction>
</comment>
<dbReference type="EC" id="2.7.4.-" evidence="14"/>
<dbReference type="GO" id="GO:0005524">
    <property type="term" value="F:ATP binding"/>
    <property type="evidence" value="ECO:0007669"/>
    <property type="project" value="UniProtKB-UniRule"/>
</dbReference>
<dbReference type="Gene3D" id="3.40.50.300">
    <property type="entry name" value="P-loop containing nucleotide triphosphate hydrolases"/>
    <property type="match status" value="1"/>
</dbReference>
<keyword evidence="9 14" id="KW-0067">ATP-binding</keyword>
<evidence type="ECO:0000256" key="3">
    <source>
        <dbReference type="ARBA" id="ARBA00006883"/>
    </source>
</evidence>
<keyword evidence="8 14" id="KW-0418">Kinase</keyword>
<protein>
    <recommendedName>
        <fullName evidence="14">HPr kinase/phosphorylase</fullName>
        <shortName evidence="14">HPrK/P</shortName>
        <ecNumber evidence="14">2.7.11.-</ecNumber>
        <ecNumber evidence="14">2.7.4.-</ecNumber>
    </recommendedName>
    <alternativeName>
        <fullName evidence="14">HPr(Ser) kinase/phosphorylase</fullName>
    </alternativeName>
</protein>
<feature type="domain" description="HPr(Ser) kinase/phosphorylase N-terminal" evidence="15">
    <location>
        <begin position="11"/>
        <end position="133"/>
    </location>
</feature>
<evidence type="ECO:0000256" key="14">
    <source>
        <dbReference type="HAMAP-Rule" id="MF_01249"/>
    </source>
</evidence>
<gene>
    <name evidence="14" type="primary">hprK</name>
    <name evidence="17" type="ORF">Clopa_1832</name>
</gene>
<feature type="binding site" evidence="14">
    <location>
        <begin position="159"/>
        <end position="166"/>
    </location>
    <ligand>
        <name>ATP</name>
        <dbReference type="ChEBI" id="CHEBI:30616"/>
    </ligand>
</feature>
<feature type="binding site" evidence="14">
    <location>
        <position position="166"/>
    </location>
    <ligand>
        <name>Mg(2+)</name>
        <dbReference type="ChEBI" id="CHEBI:18420"/>
    </ligand>
</feature>
<keyword evidence="10 14" id="KW-0460">Magnesium</keyword>
<dbReference type="PATRIC" id="fig|86416.3.peg.1807"/>
<comment type="domain">
    <text evidence="14">The Walker A ATP-binding motif also binds Pi and PPi.</text>
</comment>
<dbReference type="NCBIfam" id="TIGR00679">
    <property type="entry name" value="hpr-ser"/>
    <property type="match status" value="1"/>
</dbReference>
<evidence type="ECO:0000256" key="2">
    <source>
        <dbReference type="ARBA" id="ARBA00001946"/>
    </source>
</evidence>
<comment type="similarity">
    <text evidence="3 14">Belongs to the HPrK/P family.</text>
</comment>
<feature type="active site" evidence="14">
    <location>
        <position position="248"/>
    </location>
</feature>
<keyword evidence="12 14" id="KW-0119">Carbohydrate metabolism</keyword>
<dbReference type="EMBL" id="CP003261">
    <property type="protein sequence ID" value="AGK96734.1"/>
    <property type="molecule type" value="Genomic_DNA"/>
</dbReference>
<dbReference type="Proteomes" id="UP000013523">
    <property type="component" value="Chromosome"/>
</dbReference>
<comment type="subunit">
    <text evidence="14">Homohexamer.</text>
</comment>
<keyword evidence="7 14" id="KW-0547">Nucleotide-binding</keyword>
<evidence type="ECO:0000256" key="7">
    <source>
        <dbReference type="ARBA" id="ARBA00022741"/>
    </source>
</evidence>
<dbReference type="Pfam" id="PF07475">
    <property type="entry name" value="Hpr_kinase_C"/>
    <property type="match status" value="1"/>
</dbReference>